<feature type="transmembrane region" description="Helical" evidence="10">
    <location>
        <begin position="54"/>
        <end position="78"/>
    </location>
</feature>
<feature type="transmembrane region" description="Helical" evidence="10">
    <location>
        <begin position="204"/>
        <end position="226"/>
    </location>
</feature>
<keyword evidence="3 10" id="KW-0812">Transmembrane</keyword>
<dbReference type="InterPro" id="IPR000068">
    <property type="entry name" value="GPCR_3_Ca_sens_rcpt-rel"/>
</dbReference>
<feature type="domain" description="G-protein coupled receptors family 3 profile" evidence="11">
    <location>
        <begin position="1"/>
        <end position="248"/>
    </location>
</feature>
<dbReference type="Proteomes" id="UP000011518">
    <property type="component" value="Unassembled WGS sequence"/>
</dbReference>
<evidence type="ECO:0000256" key="8">
    <source>
        <dbReference type="ARBA" id="ARBA00023180"/>
    </source>
</evidence>
<reference evidence="13" key="1">
    <citation type="submission" date="2012-07" db="EMBL/GenBank/DDBJ databases">
        <title>Genome of the Chinese tree shrew, a rising model animal genetically related to primates.</title>
        <authorList>
            <person name="Zhang G."/>
            <person name="Fan Y."/>
            <person name="Yao Y."/>
            <person name="Huang Z."/>
        </authorList>
    </citation>
    <scope>NUCLEOTIDE SEQUENCE [LARGE SCALE GENOMIC DNA]</scope>
</reference>
<dbReference type="GO" id="GO:0004930">
    <property type="term" value="F:G protein-coupled receptor activity"/>
    <property type="evidence" value="ECO:0007669"/>
    <property type="project" value="UniProtKB-KW"/>
</dbReference>
<evidence type="ECO:0000256" key="7">
    <source>
        <dbReference type="ARBA" id="ARBA00023170"/>
    </source>
</evidence>
<organism evidence="12 13">
    <name type="scientific">Tupaia chinensis</name>
    <name type="common">Chinese tree shrew</name>
    <name type="synonym">Tupaia belangeri chinensis</name>
    <dbReference type="NCBI Taxonomy" id="246437"/>
    <lineage>
        <taxon>Eukaryota</taxon>
        <taxon>Metazoa</taxon>
        <taxon>Chordata</taxon>
        <taxon>Craniata</taxon>
        <taxon>Vertebrata</taxon>
        <taxon>Euteleostomi</taxon>
        <taxon>Mammalia</taxon>
        <taxon>Eutheria</taxon>
        <taxon>Euarchontoglires</taxon>
        <taxon>Scandentia</taxon>
        <taxon>Tupaiidae</taxon>
        <taxon>Tupaia</taxon>
    </lineage>
</organism>
<evidence type="ECO:0000313" key="12">
    <source>
        <dbReference type="EMBL" id="ELV11701.1"/>
    </source>
</evidence>
<feature type="transmembrane region" description="Helical" evidence="10">
    <location>
        <begin position="90"/>
        <end position="115"/>
    </location>
</feature>
<dbReference type="InParanoid" id="L8YBG1"/>
<name>L8YBG1_TUPCH</name>
<dbReference type="Pfam" id="PF00003">
    <property type="entry name" value="7tm_3"/>
    <property type="match status" value="1"/>
</dbReference>
<dbReference type="STRING" id="246437.L8YBG1"/>
<dbReference type="CDD" id="cd15283">
    <property type="entry name" value="7tmC_V2R_pheromone"/>
    <property type="match status" value="1"/>
</dbReference>
<evidence type="ECO:0000256" key="2">
    <source>
        <dbReference type="ARBA" id="ARBA00022475"/>
    </source>
</evidence>
<comment type="subcellular location">
    <subcellularLocation>
        <location evidence="1">Cell membrane</location>
        <topology evidence="1">Multi-pass membrane protein</topology>
    </subcellularLocation>
</comment>
<keyword evidence="2" id="KW-1003">Cell membrane</keyword>
<keyword evidence="6 10" id="KW-0472">Membrane</keyword>
<keyword evidence="4 10" id="KW-1133">Transmembrane helix</keyword>
<dbReference type="eggNOG" id="KOG1056">
    <property type="taxonomic scope" value="Eukaryota"/>
</dbReference>
<protein>
    <submittedName>
        <fullName evidence="12">Vomeronasal type-2 receptor 26</fullName>
    </submittedName>
</protein>
<reference evidence="13" key="2">
    <citation type="journal article" date="2013" name="Nat. Commun.">
        <title>Genome of the Chinese tree shrew.</title>
        <authorList>
            <person name="Fan Y."/>
            <person name="Huang Z.Y."/>
            <person name="Cao C.C."/>
            <person name="Chen C.S."/>
            <person name="Chen Y.X."/>
            <person name="Fan D.D."/>
            <person name="He J."/>
            <person name="Hou H.L."/>
            <person name="Hu L."/>
            <person name="Hu X.T."/>
            <person name="Jiang X.T."/>
            <person name="Lai R."/>
            <person name="Lang Y.S."/>
            <person name="Liang B."/>
            <person name="Liao S.G."/>
            <person name="Mu D."/>
            <person name="Ma Y.Y."/>
            <person name="Niu Y.Y."/>
            <person name="Sun X.Q."/>
            <person name="Xia J.Q."/>
            <person name="Xiao J."/>
            <person name="Xiong Z.Q."/>
            <person name="Xu L."/>
            <person name="Yang L."/>
            <person name="Zhang Y."/>
            <person name="Zhao W."/>
            <person name="Zhao X.D."/>
            <person name="Zheng Y.T."/>
            <person name="Zhou J.M."/>
            <person name="Zhu Y.B."/>
            <person name="Zhang G.J."/>
            <person name="Wang J."/>
            <person name="Yao Y.G."/>
        </authorList>
    </citation>
    <scope>NUCLEOTIDE SEQUENCE [LARGE SCALE GENOMIC DNA]</scope>
</reference>
<evidence type="ECO:0000256" key="10">
    <source>
        <dbReference type="SAM" id="Phobius"/>
    </source>
</evidence>
<evidence type="ECO:0000256" key="3">
    <source>
        <dbReference type="ARBA" id="ARBA00022692"/>
    </source>
</evidence>
<dbReference type="InterPro" id="IPR004073">
    <property type="entry name" value="GPCR_3_vmron_rcpt_2"/>
</dbReference>
<proteinExistence type="predicted"/>
<evidence type="ECO:0000256" key="6">
    <source>
        <dbReference type="ARBA" id="ARBA00023136"/>
    </source>
</evidence>
<sequence length="260" mass="28623">MVLVVFVKHRHTPIVKANNQVLSFILLISLILCFLCPLLFISHPNTTTCILQQVTFGSVFTVAVSTVLAKTITVILAFKAMKPGRAMRHLLLSGASNTAIPICSLLQVIIFAVWLGTSPPFIEIDSHSEPRHIIIMCNKGSITAFYCVLGYLGFLAIGTFTVAFLARNLPDTFNEAKFLTFSMLVFCSVWITFLPVYHGTKGKFMVAVEVFSIFASSVGLLGCIFVPKCCIILLRPGKNCLESLKNRNVSRGNGFYSFIS</sequence>
<accession>L8YBG1</accession>
<keyword evidence="5" id="KW-0297">G-protein coupled receptor</keyword>
<dbReference type="PROSITE" id="PS50259">
    <property type="entry name" value="G_PROTEIN_RECEP_F3_4"/>
    <property type="match status" value="1"/>
</dbReference>
<dbReference type="EMBL" id="KB365016">
    <property type="protein sequence ID" value="ELV11701.1"/>
    <property type="molecule type" value="Genomic_DNA"/>
</dbReference>
<keyword evidence="9" id="KW-0807">Transducer</keyword>
<dbReference type="GO" id="GO:0005886">
    <property type="term" value="C:plasma membrane"/>
    <property type="evidence" value="ECO:0007669"/>
    <property type="project" value="UniProtKB-SubCell"/>
</dbReference>
<dbReference type="PRINTS" id="PR01535">
    <property type="entry name" value="VOMERONASL2R"/>
</dbReference>
<dbReference type="InterPro" id="IPR000337">
    <property type="entry name" value="GPCR_3"/>
</dbReference>
<evidence type="ECO:0000256" key="5">
    <source>
        <dbReference type="ARBA" id="ARBA00023040"/>
    </source>
</evidence>
<dbReference type="PANTHER" id="PTHR24061">
    <property type="entry name" value="CALCIUM-SENSING RECEPTOR-RELATED"/>
    <property type="match status" value="1"/>
</dbReference>
<feature type="transmembrane region" description="Helical" evidence="10">
    <location>
        <begin position="21"/>
        <end position="42"/>
    </location>
</feature>
<feature type="transmembrane region" description="Helical" evidence="10">
    <location>
        <begin position="178"/>
        <end position="198"/>
    </location>
</feature>
<evidence type="ECO:0000313" key="13">
    <source>
        <dbReference type="Proteomes" id="UP000011518"/>
    </source>
</evidence>
<dbReference type="AlphaFoldDB" id="L8YBG1"/>
<evidence type="ECO:0000256" key="1">
    <source>
        <dbReference type="ARBA" id="ARBA00004651"/>
    </source>
</evidence>
<feature type="transmembrane region" description="Helical" evidence="10">
    <location>
        <begin position="143"/>
        <end position="166"/>
    </location>
</feature>
<evidence type="ECO:0000259" key="11">
    <source>
        <dbReference type="PROSITE" id="PS50259"/>
    </source>
</evidence>
<dbReference type="PANTHER" id="PTHR24061:SF545">
    <property type="entry name" value="VOMERONASAL 2, RECEPTOR 118-RELATED"/>
    <property type="match status" value="1"/>
</dbReference>
<keyword evidence="7 12" id="KW-0675">Receptor</keyword>
<gene>
    <name evidence="12" type="ORF">TREES_T100018215</name>
</gene>
<keyword evidence="13" id="KW-1185">Reference proteome</keyword>
<keyword evidence="8" id="KW-0325">Glycoprotein</keyword>
<dbReference type="PRINTS" id="PR00248">
    <property type="entry name" value="GPCRMGR"/>
</dbReference>
<dbReference type="InterPro" id="IPR017978">
    <property type="entry name" value="GPCR_3_C"/>
</dbReference>
<evidence type="ECO:0000256" key="9">
    <source>
        <dbReference type="ARBA" id="ARBA00023224"/>
    </source>
</evidence>
<evidence type="ECO:0000256" key="4">
    <source>
        <dbReference type="ARBA" id="ARBA00022989"/>
    </source>
</evidence>